<protein>
    <recommendedName>
        <fullName evidence="1">site-specific DNA-methyltransferase (adenine-specific)</fullName>
        <ecNumber evidence="1">2.1.1.72</ecNumber>
    </recommendedName>
</protein>
<comment type="catalytic activity">
    <reaction evidence="6">
        <text>a 2'-deoxyadenosine in DNA + S-adenosyl-L-methionine = an N(6)-methyl-2'-deoxyadenosine in DNA + S-adenosyl-L-homocysteine + H(+)</text>
        <dbReference type="Rhea" id="RHEA:15197"/>
        <dbReference type="Rhea" id="RHEA-COMP:12418"/>
        <dbReference type="Rhea" id="RHEA-COMP:12419"/>
        <dbReference type="ChEBI" id="CHEBI:15378"/>
        <dbReference type="ChEBI" id="CHEBI:57856"/>
        <dbReference type="ChEBI" id="CHEBI:59789"/>
        <dbReference type="ChEBI" id="CHEBI:90615"/>
        <dbReference type="ChEBI" id="CHEBI:90616"/>
        <dbReference type="EC" id="2.1.1.72"/>
    </reaction>
</comment>
<keyword evidence="2" id="KW-0489">Methyltransferase</keyword>
<dbReference type="EMBL" id="DQ239732">
    <property type="protein sequence ID" value="ABB51221.1"/>
    <property type="molecule type" value="Genomic_DNA"/>
</dbReference>
<evidence type="ECO:0000256" key="5">
    <source>
        <dbReference type="ARBA" id="ARBA00022747"/>
    </source>
</evidence>
<accession>Q307D9</accession>
<evidence type="ECO:0000256" key="1">
    <source>
        <dbReference type="ARBA" id="ARBA00011900"/>
    </source>
</evidence>
<name>Q307D9_LIMPL</name>
<feature type="domain" description="DNA methylase adenine-specific" evidence="7">
    <location>
        <begin position="171"/>
        <end position="472"/>
    </location>
</feature>
<dbReference type="PANTHER" id="PTHR42933">
    <property type="entry name" value="SLR6095 PROTEIN"/>
    <property type="match status" value="1"/>
</dbReference>
<dbReference type="InterPro" id="IPR029063">
    <property type="entry name" value="SAM-dependent_MTases_sf"/>
</dbReference>
<sequence>MITEESVMLHTQNTTVDHQQLSNFIWQIADLLRGPYRPPQYERVMLPMTVLRRFDCILAPTKQDVLDKYQQCKDRFKDEALDSMLNKAAGPDFRFHNRSEFTFEKLKGDPNNIDKHLVTYINSFSKNIREIFERFEFTAEIEKMNEANILYLVVSKFCDVNLHPNQVDNIAMGSIFEDLIRRFNELANETAGDHFTPREVIRLMVDILFDPDDDILTKPVICRLLDPACGTGGMLSESQNYLRENNKEAQLWVFGQDFNPRAYAIAASDLLIKGNEQSAIQFGDSLTDDQYSGETFDYFLANPPFGVDWKKQQKDVKREHEKFGFAGRFGAGLPRVNDGSLLFLQHQISKFEPYQPDSDKKGSRLAIVFNGSPLFTGGAGSGESEIRKWIIENDWLEAIVALPEQMFYNTGIGTYIWIVTNRKQKHRQGKIQLIDARHRWQPMRRSLGDKRRYMGEEDIAIVVQEYGNFVETETSKIFKNEDFGYNRVPIERPLRLLYQMDTDRKLRFLDGVPHLLEDVQAIDKQLGREPRPDWNEFDRLMNDLLKQRSSRWKKAEQKLFRDVFTEREPEAEPVILKQRKAKDEPYARVWGWFPVAGKKIELMYEPDSKLRDFENVNLQDEVTRYFLEEVEPHVSDAWADGAKIRSAFEINFNRYFYKYTPPRPLAEIDSDIKQMEEEIIKLLREVTA</sequence>
<evidence type="ECO:0000256" key="6">
    <source>
        <dbReference type="ARBA" id="ARBA00047942"/>
    </source>
</evidence>
<gene>
    <name evidence="9" type="primary">hsdM</name>
</gene>
<keyword evidence="4" id="KW-0949">S-adenosyl-L-methionine</keyword>
<dbReference type="GO" id="GO:0003677">
    <property type="term" value="F:DNA binding"/>
    <property type="evidence" value="ECO:0007669"/>
    <property type="project" value="InterPro"/>
</dbReference>
<dbReference type="GO" id="GO:0008170">
    <property type="term" value="F:N-methyltransferase activity"/>
    <property type="evidence" value="ECO:0007669"/>
    <property type="project" value="InterPro"/>
</dbReference>
<evidence type="ECO:0000259" key="8">
    <source>
        <dbReference type="Pfam" id="PF12161"/>
    </source>
</evidence>
<evidence type="ECO:0000256" key="2">
    <source>
        <dbReference type="ARBA" id="ARBA00022603"/>
    </source>
</evidence>
<dbReference type="REBASE" id="11610">
    <property type="entry name" value="M.SplZORFAP"/>
</dbReference>
<dbReference type="Gene3D" id="3.40.50.150">
    <property type="entry name" value="Vaccinia Virus protein VP39"/>
    <property type="match status" value="1"/>
</dbReference>
<dbReference type="InterPro" id="IPR022749">
    <property type="entry name" value="D12N6_MeTrfase_N"/>
</dbReference>
<dbReference type="GO" id="GO:0032259">
    <property type="term" value="P:methylation"/>
    <property type="evidence" value="ECO:0007669"/>
    <property type="project" value="UniProtKB-KW"/>
</dbReference>
<dbReference type="Pfam" id="PF12161">
    <property type="entry name" value="HsdM_N"/>
    <property type="match status" value="1"/>
</dbReference>
<dbReference type="CDD" id="cd02440">
    <property type="entry name" value="AdoMet_MTases"/>
    <property type="match status" value="1"/>
</dbReference>
<evidence type="ECO:0000259" key="7">
    <source>
        <dbReference type="Pfam" id="PF02384"/>
    </source>
</evidence>
<evidence type="ECO:0000256" key="3">
    <source>
        <dbReference type="ARBA" id="ARBA00022679"/>
    </source>
</evidence>
<feature type="domain" description="N6 adenine-specific DNA methyltransferase N-terminal" evidence="8">
    <location>
        <begin position="21"/>
        <end position="157"/>
    </location>
</feature>
<dbReference type="EC" id="2.1.1.72" evidence="1"/>
<dbReference type="InterPro" id="IPR003356">
    <property type="entry name" value="DNA_methylase_A-5"/>
</dbReference>
<dbReference type="SUPFAM" id="SSF53335">
    <property type="entry name" value="S-adenosyl-L-methionine-dependent methyltransferases"/>
    <property type="match status" value="1"/>
</dbReference>
<dbReference type="AlphaFoldDB" id="Q307D9"/>
<evidence type="ECO:0000313" key="9">
    <source>
        <dbReference type="EMBL" id="ABB51221.1"/>
    </source>
</evidence>
<dbReference type="GO" id="GO:0009007">
    <property type="term" value="F:site-specific DNA-methyltransferase (adenine-specific) activity"/>
    <property type="evidence" value="ECO:0007669"/>
    <property type="project" value="UniProtKB-EC"/>
</dbReference>
<dbReference type="Pfam" id="PF02384">
    <property type="entry name" value="N6_Mtase"/>
    <property type="match status" value="1"/>
</dbReference>
<organism evidence="9">
    <name type="scientific">Limnospira platensis</name>
    <name type="common">Arthrospira platensis</name>
    <dbReference type="NCBI Taxonomy" id="118562"/>
    <lineage>
        <taxon>Bacteria</taxon>
        <taxon>Bacillati</taxon>
        <taxon>Cyanobacteriota</taxon>
        <taxon>Cyanophyceae</taxon>
        <taxon>Oscillatoriophycideae</taxon>
        <taxon>Oscillatoriales</taxon>
        <taxon>Sirenicapillariaceae</taxon>
        <taxon>Limnospira</taxon>
    </lineage>
</organism>
<reference evidence="9" key="1">
    <citation type="journal article" date="2006" name="Physiol. Genomics">
        <title>Genome-wide analysis of restriction-modification system in unicellular and filamentous cyanobacteria.</title>
        <authorList>
            <person name="Zhao F."/>
            <person name="Zhang X."/>
            <person name="Liang C."/>
            <person name="Wu J."/>
            <person name="Bao Q."/>
            <person name="Qin S."/>
        </authorList>
    </citation>
    <scope>NUCLEOTIDE SEQUENCE</scope>
</reference>
<proteinExistence type="predicted"/>
<keyword evidence="5" id="KW-0680">Restriction system</keyword>
<dbReference type="PRINTS" id="PR00507">
    <property type="entry name" value="N12N6MTFRASE"/>
</dbReference>
<dbReference type="GO" id="GO:0009307">
    <property type="term" value="P:DNA restriction-modification system"/>
    <property type="evidence" value="ECO:0007669"/>
    <property type="project" value="UniProtKB-KW"/>
</dbReference>
<dbReference type="PANTHER" id="PTHR42933:SF3">
    <property type="entry name" value="TYPE I RESTRICTION ENZYME MJAVIII METHYLASE SUBUNIT"/>
    <property type="match status" value="1"/>
</dbReference>
<keyword evidence="3" id="KW-0808">Transferase</keyword>
<evidence type="ECO:0000256" key="4">
    <source>
        <dbReference type="ARBA" id="ARBA00022691"/>
    </source>
</evidence>
<dbReference type="InterPro" id="IPR051537">
    <property type="entry name" value="DNA_Adenine_Mtase"/>
</dbReference>